<evidence type="ECO:0000256" key="3">
    <source>
        <dbReference type="SAM" id="MobiDB-lite"/>
    </source>
</evidence>
<dbReference type="InterPro" id="IPR001611">
    <property type="entry name" value="Leu-rich_rpt"/>
</dbReference>
<comment type="caution">
    <text evidence="5">The sequence shown here is derived from an EMBL/GenBank/DDBJ whole genome shotgun (WGS) entry which is preliminary data.</text>
</comment>
<dbReference type="PROSITE" id="PS51450">
    <property type="entry name" value="LRR"/>
    <property type="match status" value="4"/>
</dbReference>
<feature type="domain" description="VWFC" evidence="4">
    <location>
        <begin position="1"/>
        <end position="53"/>
    </location>
</feature>
<dbReference type="Proteomes" id="UP001066276">
    <property type="component" value="Chromosome 10"/>
</dbReference>
<gene>
    <name evidence="5" type="ORF">NDU88_000324</name>
</gene>
<dbReference type="AlphaFoldDB" id="A0AAV7LX35"/>
<evidence type="ECO:0000259" key="4">
    <source>
        <dbReference type="PROSITE" id="PS50184"/>
    </source>
</evidence>
<dbReference type="Gene3D" id="3.80.10.10">
    <property type="entry name" value="Ribonuclease Inhibitor"/>
    <property type="match status" value="3"/>
</dbReference>
<feature type="region of interest" description="Disordered" evidence="3">
    <location>
        <begin position="59"/>
        <end position="146"/>
    </location>
</feature>
<evidence type="ECO:0000256" key="1">
    <source>
        <dbReference type="ARBA" id="ARBA00022614"/>
    </source>
</evidence>
<sequence>MLMYDGAAWSPDPCTMCICDRGTQVCDVTYCKTVKCPTGSLRTPPGGCCPICTEPGTSSPKLMSTTKGPSHEAAKGEKKSKLKEKVQRERNVLEEKKKAVQVSKHKKEAPKKTRDTAFSKQGGSIKQDSMTKKEVASTAKTPLAAKHAHALSKEELSSRVKPTHITPQVGTTTKNPGDKKPEVAGTTRLEATESAATESPLHVKEAVGKRVASDGQVKETTKEKNPHDDQQGRHLGWRGESDKVSPTAEIDAHIMPSLPTGCLLTETTIACANTKMKRLPQLIDAGLKTLYLAENEIAHLPADAFAGLPNLEWLDLSKNKLEDAGVAMDVFKNLTKLKRLNLDGNRLTAVPPLPPLLQELKMNDNRIQGLQRHSFRGLYKLLTLELEGNDFHDGNVYPLSFKPLRSLIYLRLDRNRFRAVPSGLPTSLQELHLDNNRIEQVSEGLLNKTMNLTALVLSNNRLQEDRIAPRAWIDLPKLETLDLSYNRLVHVPSFLPRGLRQLRLHHNQIERIPGYVFAHMKPGLEFLHLSHNRLREDGIHGSSFLGLYKSLAELLLDNNLLHAVPRGLLSLKALQVLRLSFNRIRYVPLNSICDMRVPEDSNLISVHLENNLIDRHLIPPMAFSCIKTYYSVVLRPQQNEDEEYY</sequence>
<name>A0AAV7LX35_PLEWA</name>
<dbReference type="GO" id="GO:0008201">
    <property type="term" value="F:heparin binding"/>
    <property type="evidence" value="ECO:0007669"/>
    <property type="project" value="TreeGrafter"/>
</dbReference>
<dbReference type="SUPFAM" id="SSF52047">
    <property type="entry name" value="RNI-like"/>
    <property type="match status" value="1"/>
</dbReference>
<proteinExistence type="predicted"/>
<keyword evidence="1" id="KW-0433">Leucine-rich repeat</keyword>
<feature type="region of interest" description="Disordered" evidence="3">
    <location>
        <begin position="206"/>
        <end position="241"/>
    </location>
</feature>
<dbReference type="PANTHER" id="PTHR46544">
    <property type="entry name" value="EXTRACELLULAR MATRIX PROTEIN 2-RELATED"/>
    <property type="match status" value="1"/>
</dbReference>
<dbReference type="InterPro" id="IPR001007">
    <property type="entry name" value="VWF_dom"/>
</dbReference>
<dbReference type="GO" id="GO:0010811">
    <property type="term" value="P:positive regulation of cell-substrate adhesion"/>
    <property type="evidence" value="ECO:0007669"/>
    <property type="project" value="TreeGrafter"/>
</dbReference>
<protein>
    <recommendedName>
        <fullName evidence="4">VWFC domain-containing protein</fullName>
    </recommendedName>
</protein>
<dbReference type="PROSITE" id="PS01208">
    <property type="entry name" value="VWFC_1"/>
    <property type="match status" value="1"/>
</dbReference>
<keyword evidence="2" id="KW-0677">Repeat</keyword>
<dbReference type="PRINTS" id="PR00019">
    <property type="entry name" value="LEURICHRPT"/>
</dbReference>
<feature type="compositionally biased region" description="Basic and acidic residues" evidence="3">
    <location>
        <begin position="69"/>
        <end position="98"/>
    </location>
</feature>
<evidence type="ECO:0000313" key="6">
    <source>
        <dbReference type="Proteomes" id="UP001066276"/>
    </source>
</evidence>
<dbReference type="EMBL" id="JANPWB010000014">
    <property type="protein sequence ID" value="KAJ1095155.1"/>
    <property type="molecule type" value="Genomic_DNA"/>
</dbReference>
<accession>A0AAV7LX35</accession>
<organism evidence="5 6">
    <name type="scientific">Pleurodeles waltl</name>
    <name type="common">Iberian ribbed newt</name>
    <dbReference type="NCBI Taxonomy" id="8319"/>
    <lineage>
        <taxon>Eukaryota</taxon>
        <taxon>Metazoa</taxon>
        <taxon>Chordata</taxon>
        <taxon>Craniata</taxon>
        <taxon>Vertebrata</taxon>
        <taxon>Euteleostomi</taxon>
        <taxon>Amphibia</taxon>
        <taxon>Batrachia</taxon>
        <taxon>Caudata</taxon>
        <taxon>Salamandroidea</taxon>
        <taxon>Salamandridae</taxon>
        <taxon>Pleurodelinae</taxon>
        <taxon>Pleurodeles</taxon>
    </lineage>
</organism>
<dbReference type="GO" id="GO:0070052">
    <property type="term" value="F:collagen V binding"/>
    <property type="evidence" value="ECO:0007669"/>
    <property type="project" value="TreeGrafter"/>
</dbReference>
<dbReference type="GO" id="GO:0031012">
    <property type="term" value="C:extracellular matrix"/>
    <property type="evidence" value="ECO:0007669"/>
    <property type="project" value="TreeGrafter"/>
</dbReference>
<reference evidence="5" key="1">
    <citation type="journal article" date="2022" name="bioRxiv">
        <title>Sequencing and chromosome-scale assembly of the giantPleurodeles waltlgenome.</title>
        <authorList>
            <person name="Brown T."/>
            <person name="Elewa A."/>
            <person name="Iarovenko S."/>
            <person name="Subramanian E."/>
            <person name="Araus A.J."/>
            <person name="Petzold A."/>
            <person name="Susuki M."/>
            <person name="Suzuki K.-i.T."/>
            <person name="Hayashi T."/>
            <person name="Toyoda A."/>
            <person name="Oliveira C."/>
            <person name="Osipova E."/>
            <person name="Leigh N.D."/>
            <person name="Simon A."/>
            <person name="Yun M.H."/>
        </authorList>
    </citation>
    <scope>NUCLEOTIDE SEQUENCE</scope>
    <source>
        <strain evidence="5">20211129_DDA</strain>
        <tissue evidence="5">Liver</tissue>
    </source>
</reference>
<evidence type="ECO:0000256" key="2">
    <source>
        <dbReference type="ARBA" id="ARBA00022737"/>
    </source>
</evidence>
<keyword evidence="6" id="KW-1185">Reference proteome</keyword>
<dbReference type="SMART" id="SM00369">
    <property type="entry name" value="LRR_TYP"/>
    <property type="match status" value="10"/>
</dbReference>
<dbReference type="SMART" id="SM00368">
    <property type="entry name" value="LRR_RI"/>
    <property type="match status" value="4"/>
</dbReference>
<dbReference type="Pfam" id="PF00093">
    <property type="entry name" value="VWC"/>
    <property type="match status" value="1"/>
</dbReference>
<dbReference type="InterPro" id="IPR003591">
    <property type="entry name" value="Leu-rich_rpt_typical-subtyp"/>
</dbReference>
<dbReference type="Gene3D" id="6.20.200.20">
    <property type="match status" value="1"/>
</dbReference>
<dbReference type="Pfam" id="PF13855">
    <property type="entry name" value="LRR_8"/>
    <property type="match status" value="3"/>
</dbReference>
<dbReference type="SUPFAM" id="SSF57603">
    <property type="entry name" value="FnI-like domain"/>
    <property type="match status" value="1"/>
</dbReference>
<dbReference type="SMART" id="SM00214">
    <property type="entry name" value="VWC"/>
    <property type="match status" value="1"/>
</dbReference>
<dbReference type="PROSITE" id="PS50184">
    <property type="entry name" value="VWFC_2"/>
    <property type="match status" value="1"/>
</dbReference>
<evidence type="ECO:0000313" key="5">
    <source>
        <dbReference type="EMBL" id="KAJ1095155.1"/>
    </source>
</evidence>
<dbReference type="PANTHER" id="PTHR46544:SF2">
    <property type="entry name" value="EXTRACELLULAR MATRIX PROTEIN 2-RELATED"/>
    <property type="match status" value="1"/>
</dbReference>
<feature type="compositionally biased region" description="Polar residues" evidence="3">
    <location>
        <begin position="118"/>
        <end position="128"/>
    </location>
</feature>
<dbReference type="FunFam" id="3.80.10.10:FF:001007">
    <property type="entry name" value="Si:dkey-32e6.6"/>
    <property type="match status" value="1"/>
</dbReference>
<feature type="compositionally biased region" description="Polar residues" evidence="3">
    <location>
        <begin position="59"/>
        <end position="68"/>
    </location>
</feature>
<dbReference type="FunFam" id="3.80.10.10:FF:000772">
    <property type="entry name" value="Extracellular matrix protein 2"/>
    <property type="match status" value="1"/>
</dbReference>
<dbReference type="SMART" id="SM00364">
    <property type="entry name" value="LRR_BAC"/>
    <property type="match status" value="7"/>
</dbReference>
<dbReference type="InterPro" id="IPR043184">
    <property type="entry name" value="ECM2"/>
</dbReference>
<dbReference type="GO" id="GO:0030198">
    <property type="term" value="P:extracellular matrix organization"/>
    <property type="evidence" value="ECO:0007669"/>
    <property type="project" value="TreeGrafter"/>
</dbReference>
<dbReference type="InterPro" id="IPR032675">
    <property type="entry name" value="LRR_dom_sf"/>
</dbReference>